<reference evidence="2" key="1">
    <citation type="journal article" date="2018" name="Mol. Biol. Evol.">
        <title>Broad Genomic Sampling Reveals a Smut Pathogenic Ancestry of the Fungal Clade Ustilaginomycotina.</title>
        <authorList>
            <person name="Kijpornyongpan T."/>
            <person name="Mondo S.J."/>
            <person name="Barry K."/>
            <person name="Sandor L."/>
            <person name="Lee J."/>
            <person name="Lipzen A."/>
            <person name="Pangilinan J."/>
            <person name="LaButti K."/>
            <person name="Hainaut M."/>
            <person name="Henrissat B."/>
            <person name="Grigoriev I.V."/>
            <person name="Spatafora J.W."/>
            <person name="Aime M.C."/>
        </authorList>
    </citation>
    <scope>NUCLEOTIDE SEQUENCE [LARGE SCALE GENOMIC DNA]</scope>
    <source>
        <strain evidence="2">MCA 4198</strain>
    </source>
</reference>
<feature type="compositionally biased region" description="Polar residues" evidence="1">
    <location>
        <begin position="1"/>
        <end position="19"/>
    </location>
</feature>
<dbReference type="AlphaFoldDB" id="A0A316YJ62"/>
<accession>A0A316YJ62</accession>
<dbReference type="GeneID" id="37043979"/>
<name>A0A316YJ62_9BASI</name>
<dbReference type="RefSeq" id="XP_025376429.1">
    <property type="nucleotide sequence ID" value="XM_025522063.1"/>
</dbReference>
<proteinExistence type="predicted"/>
<dbReference type="InParanoid" id="A0A316YJ62"/>
<sequence length="138" mass="14432">MAPENASSQPLKRSLTGNTVGRGRSASMQSVVETALPSKRQSTYPSGLSPPPSIVTVPALPLPNPAAMQATAGPGLSMNQSGDEEIISPTSTIDSRPRPASYSFTSRGAGAHPSAGIDRHRPESFESLATIKRPHKMN</sequence>
<keyword evidence="3" id="KW-1185">Reference proteome</keyword>
<gene>
    <name evidence="2" type="ORF">FA10DRAFT_267807</name>
</gene>
<evidence type="ECO:0000313" key="3">
    <source>
        <dbReference type="Proteomes" id="UP000245768"/>
    </source>
</evidence>
<feature type="region of interest" description="Disordered" evidence="1">
    <location>
        <begin position="1"/>
        <end position="138"/>
    </location>
</feature>
<dbReference type="EMBL" id="KZ819637">
    <property type="protein sequence ID" value="PWN89231.1"/>
    <property type="molecule type" value="Genomic_DNA"/>
</dbReference>
<evidence type="ECO:0000313" key="2">
    <source>
        <dbReference type="EMBL" id="PWN89231.1"/>
    </source>
</evidence>
<protein>
    <submittedName>
        <fullName evidence="2">Uncharacterized protein</fullName>
    </submittedName>
</protein>
<organism evidence="2 3">
    <name type="scientific">Acaromyces ingoldii</name>
    <dbReference type="NCBI Taxonomy" id="215250"/>
    <lineage>
        <taxon>Eukaryota</taxon>
        <taxon>Fungi</taxon>
        <taxon>Dikarya</taxon>
        <taxon>Basidiomycota</taxon>
        <taxon>Ustilaginomycotina</taxon>
        <taxon>Exobasidiomycetes</taxon>
        <taxon>Exobasidiales</taxon>
        <taxon>Cryptobasidiaceae</taxon>
        <taxon>Acaromyces</taxon>
    </lineage>
</organism>
<evidence type="ECO:0000256" key="1">
    <source>
        <dbReference type="SAM" id="MobiDB-lite"/>
    </source>
</evidence>
<dbReference type="Proteomes" id="UP000245768">
    <property type="component" value="Unassembled WGS sequence"/>
</dbReference>